<dbReference type="RefSeq" id="WP_093424897.1">
    <property type="nucleotide sequence ID" value="NZ_FOXA01000024.1"/>
</dbReference>
<evidence type="ECO:0000256" key="1">
    <source>
        <dbReference type="ARBA" id="ARBA00022448"/>
    </source>
</evidence>
<reference evidence="9 10" key="1">
    <citation type="submission" date="2016-10" db="EMBL/GenBank/DDBJ databases">
        <authorList>
            <person name="de Groot N.N."/>
        </authorList>
    </citation>
    <scope>NUCLEOTIDE SEQUENCE [LARGE SCALE GENOMIC DNA]</scope>
    <source>
        <strain evidence="9 10">DSM 19547</strain>
    </source>
</reference>
<feature type="domain" description="Cytochrome c" evidence="8">
    <location>
        <begin position="26"/>
        <end position="104"/>
    </location>
</feature>
<dbReference type="PANTHER" id="PTHR33751">
    <property type="entry name" value="CBB3-TYPE CYTOCHROME C OXIDASE SUBUNIT FIXP"/>
    <property type="match status" value="1"/>
</dbReference>
<evidence type="ECO:0000256" key="7">
    <source>
        <dbReference type="SAM" id="SignalP"/>
    </source>
</evidence>
<feature type="chain" id="PRO_5011796789" evidence="7">
    <location>
        <begin position="21"/>
        <end position="193"/>
    </location>
</feature>
<evidence type="ECO:0000256" key="5">
    <source>
        <dbReference type="ARBA" id="ARBA00023004"/>
    </source>
</evidence>
<evidence type="ECO:0000256" key="3">
    <source>
        <dbReference type="ARBA" id="ARBA00022723"/>
    </source>
</evidence>
<evidence type="ECO:0000313" key="9">
    <source>
        <dbReference type="EMBL" id="SFP99241.1"/>
    </source>
</evidence>
<proteinExistence type="predicted"/>
<keyword evidence="1" id="KW-0813">Transport</keyword>
<feature type="signal peptide" evidence="7">
    <location>
        <begin position="1"/>
        <end position="20"/>
    </location>
</feature>
<dbReference type="Pfam" id="PF00034">
    <property type="entry name" value="Cytochrom_C"/>
    <property type="match status" value="1"/>
</dbReference>
<dbReference type="GO" id="GO:0020037">
    <property type="term" value="F:heme binding"/>
    <property type="evidence" value="ECO:0007669"/>
    <property type="project" value="InterPro"/>
</dbReference>
<keyword evidence="4" id="KW-0249">Electron transport</keyword>
<dbReference type="OrthoDB" id="9808603at2"/>
<evidence type="ECO:0000256" key="2">
    <source>
        <dbReference type="ARBA" id="ARBA00022617"/>
    </source>
</evidence>
<dbReference type="EMBL" id="FOXA01000024">
    <property type="protein sequence ID" value="SFP99241.1"/>
    <property type="molecule type" value="Genomic_DNA"/>
</dbReference>
<dbReference type="Gene3D" id="1.10.760.10">
    <property type="entry name" value="Cytochrome c-like domain"/>
    <property type="match status" value="2"/>
</dbReference>
<keyword evidence="5 6" id="KW-0408">Iron</keyword>
<dbReference type="GO" id="GO:0046872">
    <property type="term" value="F:metal ion binding"/>
    <property type="evidence" value="ECO:0007669"/>
    <property type="project" value="UniProtKB-KW"/>
</dbReference>
<dbReference type="PANTHER" id="PTHR33751:SF9">
    <property type="entry name" value="CYTOCHROME C4"/>
    <property type="match status" value="1"/>
</dbReference>
<keyword evidence="10" id="KW-1185">Reference proteome</keyword>
<sequence length="193" mass="20439">MRAALTRAAGGVLLAGAAAAQDLPPGDPEAGRRIAGQCRTCHGIDGYAQIPIAPHIGGEPAGYLADQLLAFREGRREHEMMSVVAANLSDQQIADVAAWYAAHEAVATLAADPADAPQPCVACHRADGIGVTEDVPNLAAESNIYIETQLKAFRSGKRVHEVMSPIAADLSDAEIREFADWYNDIALDIQPME</sequence>
<name>A0A1I5UVF0_9RHOB</name>
<dbReference type="SUPFAM" id="SSF46626">
    <property type="entry name" value="Cytochrome c"/>
    <property type="match status" value="2"/>
</dbReference>
<keyword evidence="7" id="KW-0732">Signal</keyword>
<dbReference type="GO" id="GO:0009055">
    <property type="term" value="F:electron transfer activity"/>
    <property type="evidence" value="ECO:0007669"/>
    <property type="project" value="InterPro"/>
</dbReference>
<evidence type="ECO:0000313" key="10">
    <source>
        <dbReference type="Proteomes" id="UP000199356"/>
    </source>
</evidence>
<organism evidence="9 10">
    <name type="scientific">Tranquillimonas alkanivorans</name>
    <dbReference type="NCBI Taxonomy" id="441119"/>
    <lineage>
        <taxon>Bacteria</taxon>
        <taxon>Pseudomonadati</taxon>
        <taxon>Pseudomonadota</taxon>
        <taxon>Alphaproteobacteria</taxon>
        <taxon>Rhodobacterales</taxon>
        <taxon>Roseobacteraceae</taxon>
        <taxon>Tranquillimonas</taxon>
    </lineage>
</organism>
<accession>A0A1I5UVF0</accession>
<evidence type="ECO:0000256" key="4">
    <source>
        <dbReference type="ARBA" id="ARBA00022982"/>
    </source>
</evidence>
<dbReference type="STRING" id="441119.SAMN04488047_12430"/>
<dbReference type="Proteomes" id="UP000199356">
    <property type="component" value="Unassembled WGS sequence"/>
</dbReference>
<protein>
    <submittedName>
        <fullName evidence="9">Cytochrome c553</fullName>
    </submittedName>
</protein>
<dbReference type="PROSITE" id="PS51007">
    <property type="entry name" value="CYTC"/>
    <property type="match status" value="2"/>
</dbReference>
<keyword evidence="2 6" id="KW-0349">Heme</keyword>
<evidence type="ECO:0000259" key="8">
    <source>
        <dbReference type="PROSITE" id="PS51007"/>
    </source>
</evidence>
<evidence type="ECO:0000256" key="6">
    <source>
        <dbReference type="PROSITE-ProRule" id="PRU00433"/>
    </source>
</evidence>
<gene>
    <name evidence="9" type="ORF">SAMN04488047_12430</name>
</gene>
<dbReference type="InterPro" id="IPR009056">
    <property type="entry name" value="Cyt_c-like_dom"/>
</dbReference>
<dbReference type="AlphaFoldDB" id="A0A1I5UVF0"/>
<dbReference type="InterPro" id="IPR050597">
    <property type="entry name" value="Cytochrome_c_Oxidase_Subunit"/>
</dbReference>
<feature type="domain" description="Cytochrome c" evidence="8">
    <location>
        <begin position="100"/>
        <end position="186"/>
    </location>
</feature>
<dbReference type="InterPro" id="IPR036909">
    <property type="entry name" value="Cyt_c-like_dom_sf"/>
</dbReference>
<keyword evidence="3 6" id="KW-0479">Metal-binding</keyword>